<dbReference type="SUPFAM" id="SSF53474">
    <property type="entry name" value="alpha/beta-Hydrolases"/>
    <property type="match status" value="1"/>
</dbReference>
<dbReference type="PANTHER" id="PTHR11802:SF472">
    <property type="entry name" value="SERINE CARBOXYPEPTIDASE CPVL-RELATED"/>
    <property type="match status" value="1"/>
</dbReference>
<keyword evidence="5 7" id="KW-0378">Hydrolase</keyword>
<dbReference type="EC" id="3.4.16.-" evidence="7"/>
<evidence type="ECO:0000256" key="1">
    <source>
        <dbReference type="ARBA" id="ARBA00009431"/>
    </source>
</evidence>
<keyword evidence="4 7" id="KW-0732">Signal</keyword>
<sequence length="477" mass="54880">MTSLNSLLSLLFASSVFFPIPANEIHVPHARKNFDEFEPSQRNDPGQPLFLTPYIENGDIVKARFLSKVGKLPNCPDVPSYSGLFTVNKQHDSNMFFWFFPALNENVKAPVILWLQGGPGTSGVFGLFLEHGPYFLDSNTTAKLREYHWAKSFHVIYVDNPVGAGFSFTSSDCAYPTNQESVAKDLYEFLQQFFTLFHEYRNNDFYVAGESYGGKFVPSLAYKIHKERLSSKINFKGIAIGNGLCDPETMMDYSPYLYQLGLIDRKQAAVLQNLSDSILQHIRRNEYYEAFVEADKLLLPDDFSPYKNYFTNYTDYQFYYNYLRTKEPEDFNFYKSFINLPQVRKAIHVGYLAFQNGEKVRKNLLLDIMQSVKPEVTVLMNHYKVLFYSGQLDLCLPYPLTVNFLHSVQWKSADAYKNAERAIWKLDDGTSRIAGYVHNVGDFYEVLVRNAGHLVPYDQPKVALDLITRFIRGISFA</sequence>
<protein>
    <recommendedName>
        <fullName evidence="7">Carboxypeptidase</fullName>
        <ecNumber evidence="7">3.4.16.-</ecNumber>
    </recommendedName>
</protein>
<reference evidence="8" key="2">
    <citation type="submission" date="2020-06" db="EMBL/GenBank/DDBJ databases">
        <authorList>
            <person name="Sheffer M."/>
        </authorList>
    </citation>
    <scope>NUCLEOTIDE SEQUENCE</scope>
</reference>
<evidence type="ECO:0000313" key="8">
    <source>
        <dbReference type="EMBL" id="KAF8766511.1"/>
    </source>
</evidence>
<dbReference type="InterPro" id="IPR018202">
    <property type="entry name" value="Ser_caboxypep_ser_AS"/>
</dbReference>
<dbReference type="FunFam" id="3.40.50.1820:FF:000096">
    <property type="entry name" value="Carboxypeptidase vitellogenic-like"/>
    <property type="match status" value="1"/>
</dbReference>
<gene>
    <name evidence="8" type="ORF">HNY73_019565</name>
</gene>
<dbReference type="GO" id="GO:0006508">
    <property type="term" value="P:proteolysis"/>
    <property type="evidence" value="ECO:0007669"/>
    <property type="project" value="UniProtKB-KW"/>
</dbReference>
<evidence type="ECO:0000256" key="7">
    <source>
        <dbReference type="RuleBase" id="RU361156"/>
    </source>
</evidence>
<dbReference type="InterPro" id="IPR033124">
    <property type="entry name" value="Ser_caboxypep_his_AS"/>
</dbReference>
<dbReference type="InterPro" id="IPR029058">
    <property type="entry name" value="AB_hydrolase_fold"/>
</dbReference>
<evidence type="ECO:0000256" key="3">
    <source>
        <dbReference type="ARBA" id="ARBA00022670"/>
    </source>
</evidence>
<comment type="caution">
    <text evidence="8">The sequence shown here is derived from an EMBL/GenBank/DDBJ whole genome shotgun (WGS) entry which is preliminary data.</text>
</comment>
<evidence type="ECO:0000256" key="4">
    <source>
        <dbReference type="ARBA" id="ARBA00022729"/>
    </source>
</evidence>
<dbReference type="PRINTS" id="PR00724">
    <property type="entry name" value="CRBOXYPTASEC"/>
</dbReference>
<dbReference type="AlphaFoldDB" id="A0A8T0E7R3"/>
<dbReference type="Gene3D" id="3.40.50.1820">
    <property type="entry name" value="alpha/beta hydrolase"/>
    <property type="match status" value="1"/>
</dbReference>
<keyword evidence="9" id="KW-1185">Reference proteome</keyword>
<name>A0A8T0E7R3_ARGBR</name>
<dbReference type="EMBL" id="JABXBU010002230">
    <property type="protein sequence ID" value="KAF8766511.1"/>
    <property type="molecule type" value="Genomic_DNA"/>
</dbReference>
<dbReference type="GO" id="GO:0004185">
    <property type="term" value="F:serine-type carboxypeptidase activity"/>
    <property type="evidence" value="ECO:0007669"/>
    <property type="project" value="UniProtKB-UniRule"/>
</dbReference>
<organism evidence="8 9">
    <name type="scientific">Argiope bruennichi</name>
    <name type="common">Wasp spider</name>
    <name type="synonym">Aranea bruennichi</name>
    <dbReference type="NCBI Taxonomy" id="94029"/>
    <lineage>
        <taxon>Eukaryota</taxon>
        <taxon>Metazoa</taxon>
        <taxon>Ecdysozoa</taxon>
        <taxon>Arthropoda</taxon>
        <taxon>Chelicerata</taxon>
        <taxon>Arachnida</taxon>
        <taxon>Araneae</taxon>
        <taxon>Araneomorphae</taxon>
        <taxon>Entelegynae</taxon>
        <taxon>Araneoidea</taxon>
        <taxon>Araneidae</taxon>
        <taxon>Argiope</taxon>
    </lineage>
</organism>
<accession>A0A8T0E7R3</accession>
<evidence type="ECO:0000256" key="2">
    <source>
        <dbReference type="ARBA" id="ARBA00022645"/>
    </source>
</evidence>
<comment type="similarity">
    <text evidence="1 7">Belongs to the peptidase S10 family.</text>
</comment>
<reference evidence="8" key="1">
    <citation type="journal article" date="2020" name="bioRxiv">
        <title>Chromosome-level reference genome of the European wasp spider Argiope bruennichi: a resource for studies on range expansion and evolutionary adaptation.</title>
        <authorList>
            <person name="Sheffer M.M."/>
            <person name="Hoppe A."/>
            <person name="Krehenwinkel H."/>
            <person name="Uhl G."/>
            <person name="Kuss A.W."/>
            <person name="Jensen L."/>
            <person name="Jensen C."/>
            <person name="Gillespie R.G."/>
            <person name="Hoff K.J."/>
            <person name="Prost S."/>
        </authorList>
    </citation>
    <scope>NUCLEOTIDE SEQUENCE</scope>
</reference>
<evidence type="ECO:0000256" key="6">
    <source>
        <dbReference type="ARBA" id="ARBA00023180"/>
    </source>
</evidence>
<dbReference type="InterPro" id="IPR001563">
    <property type="entry name" value="Peptidase_S10"/>
</dbReference>
<keyword evidence="3 7" id="KW-0645">Protease</keyword>
<proteinExistence type="inferred from homology"/>
<keyword evidence="2 7" id="KW-0121">Carboxypeptidase</keyword>
<evidence type="ECO:0000313" key="9">
    <source>
        <dbReference type="Proteomes" id="UP000807504"/>
    </source>
</evidence>
<feature type="chain" id="PRO_5035966140" description="Carboxypeptidase" evidence="7">
    <location>
        <begin position="23"/>
        <end position="477"/>
    </location>
</feature>
<dbReference type="PROSITE" id="PS00560">
    <property type="entry name" value="CARBOXYPEPT_SER_HIS"/>
    <property type="match status" value="1"/>
</dbReference>
<keyword evidence="6" id="KW-0325">Glycoprotein</keyword>
<dbReference type="Pfam" id="PF00450">
    <property type="entry name" value="Peptidase_S10"/>
    <property type="match status" value="1"/>
</dbReference>
<dbReference type="PANTHER" id="PTHR11802">
    <property type="entry name" value="SERINE PROTEASE FAMILY S10 SERINE CARBOXYPEPTIDASE"/>
    <property type="match status" value="1"/>
</dbReference>
<evidence type="ECO:0000256" key="5">
    <source>
        <dbReference type="ARBA" id="ARBA00022801"/>
    </source>
</evidence>
<dbReference type="Proteomes" id="UP000807504">
    <property type="component" value="Unassembled WGS sequence"/>
</dbReference>
<feature type="signal peptide" evidence="7">
    <location>
        <begin position="1"/>
        <end position="22"/>
    </location>
</feature>
<dbReference type="PROSITE" id="PS00131">
    <property type="entry name" value="CARBOXYPEPT_SER_SER"/>
    <property type="match status" value="1"/>
</dbReference>